<comment type="caution">
    <text evidence="1">The sequence shown here is derived from an EMBL/GenBank/DDBJ whole genome shotgun (WGS) entry which is preliminary data.</text>
</comment>
<keyword evidence="2" id="KW-1185">Reference proteome</keyword>
<evidence type="ECO:0000313" key="1">
    <source>
        <dbReference type="EMBL" id="ETN99891.1"/>
    </source>
</evidence>
<dbReference type="Gene3D" id="1.20.120.1750">
    <property type="match status" value="1"/>
</dbReference>
<proteinExistence type="predicted"/>
<protein>
    <recommendedName>
        <fullName evidence="3">RING-type domain-containing protein</fullName>
    </recommendedName>
</protein>
<feature type="non-terminal residue" evidence="1">
    <location>
        <position position="1"/>
    </location>
</feature>
<evidence type="ECO:0000313" key="2">
    <source>
        <dbReference type="Proteomes" id="UP000023152"/>
    </source>
</evidence>
<dbReference type="OrthoDB" id="10009520at2759"/>
<accession>X6LFL6</accession>
<organism evidence="1 2">
    <name type="scientific">Reticulomyxa filosa</name>
    <dbReference type="NCBI Taxonomy" id="46433"/>
    <lineage>
        <taxon>Eukaryota</taxon>
        <taxon>Sar</taxon>
        <taxon>Rhizaria</taxon>
        <taxon>Retaria</taxon>
        <taxon>Foraminifera</taxon>
        <taxon>Monothalamids</taxon>
        <taxon>Reticulomyxidae</taxon>
        <taxon>Reticulomyxa</taxon>
    </lineage>
</organism>
<evidence type="ECO:0008006" key="3">
    <source>
        <dbReference type="Google" id="ProtNLM"/>
    </source>
</evidence>
<dbReference type="EMBL" id="ASPP01042601">
    <property type="protein sequence ID" value="ETN99891.1"/>
    <property type="molecule type" value="Genomic_DNA"/>
</dbReference>
<reference evidence="1 2" key="1">
    <citation type="journal article" date="2013" name="Curr. Biol.">
        <title>The Genome of the Foraminiferan Reticulomyxa filosa.</title>
        <authorList>
            <person name="Glockner G."/>
            <person name="Hulsmann N."/>
            <person name="Schleicher M."/>
            <person name="Noegel A.A."/>
            <person name="Eichinger L."/>
            <person name="Gallinger C."/>
            <person name="Pawlowski J."/>
            <person name="Sierra R."/>
            <person name="Euteneuer U."/>
            <person name="Pillet L."/>
            <person name="Moustafa A."/>
            <person name="Platzer M."/>
            <person name="Groth M."/>
            <person name="Szafranski K."/>
            <person name="Schliwa M."/>
        </authorList>
    </citation>
    <scope>NUCLEOTIDE SEQUENCE [LARGE SCALE GENOMIC DNA]</scope>
</reference>
<feature type="non-terminal residue" evidence="1">
    <location>
        <position position="149"/>
    </location>
</feature>
<dbReference type="SUPFAM" id="SSF57850">
    <property type="entry name" value="RING/U-box"/>
    <property type="match status" value="1"/>
</dbReference>
<dbReference type="Proteomes" id="UP000023152">
    <property type="component" value="Unassembled WGS sequence"/>
</dbReference>
<dbReference type="AlphaFoldDB" id="X6LFL6"/>
<gene>
    <name evidence="1" type="ORF">RFI_37576</name>
</gene>
<sequence length="149" mass="17522">TCRCGYEFCWLCEQDWKKTGYGHTCNKPIGCRCTGRGGKSRRDIIETLHVLFFTLYEAHEKSSGAAKKSLENNRETVREFEVSRREIILTKRVLQWSYCFGYYLVNGTKEKDLFETQQGLLESFADRLHETSEKRVDNYESRRELLDLA</sequence>
<name>X6LFL6_RETFI</name>